<name>A0A225DHZ6_9BACT</name>
<keyword evidence="3" id="KW-1185">Reference proteome</keyword>
<protein>
    <submittedName>
        <fullName evidence="2">Uncharacterized protein</fullName>
    </submittedName>
</protein>
<evidence type="ECO:0000256" key="1">
    <source>
        <dbReference type="SAM" id="MobiDB-lite"/>
    </source>
</evidence>
<sequence length="158" mass="16962">MLAIYRAAGRARDDGRLRDAGRTVRVEGLEQRVYDLCSPQWLADEPPGEGCRNEYRLLVNELMRLSLAEELFPFVTAPAVTQPNGTTTPVAGTNNEAERTLRGSADARKTGRTSKTPADNPDACAACAGIIAVILDGIYVGECDRRGESVAGGRANLL</sequence>
<reference evidence="3" key="1">
    <citation type="submission" date="2017-06" db="EMBL/GenBank/DDBJ databases">
        <title>Genome analysis of Fimbriiglobus ruber SP5, the first member of the order Planctomycetales with confirmed chitinolytic capability.</title>
        <authorList>
            <person name="Ravin N.V."/>
            <person name="Rakitin A.L."/>
            <person name="Ivanova A.A."/>
            <person name="Beletsky A.V."/>
            <person name="Kulichevskaya I.S."/>
            <person name="Mardanov A.V."/>
            <person name="Dedysh S.N."/>
        </authorList>
    </citation>
    <scope>NUCLEOTIDE SEQUENCE [LARGE SCALE GENOMIC DNA]</scope>
    <source>
        <strain evidence="3">SP5</strain>
    </source>
</reference>
<dbReference type="EMBL" id="NIDE01000017">
    <property type="protein sequence ID" value="OWK35707.1"/>
    <property type="molecule type" value="Genomic_DNA"/>
</dbReference>
<evidence type="ECO:0000313" key="2">
    <source>
        <dbReference type="EMBL" id="OWK35707.1"/>
    </source>
</evidence>
<gene>
    <name evidence="2" type="ORF">FRUB_08270</name>
</gene>
<comment type="caution">
    <text evidence="2">The sequence shown here is derived from an EMBL/GenBank/DDBJ whole genome shotgun (WGS) entry which is preliminary data.</text>
</comment>
<evidence type="ECO:0000313" key="3">
    <source>
        <dbReference type="Proteomes" id="UP000214646"/>
    </source>
</evidence>
<feature type="compositionally biased region" description="Basic and acidic residues" evidence="1">
    <location>
        <begin position="100"/>
        <end position="109"/>
    </location>
</feature>
<dbReference type="Proteomes" id="UP000214646">
    <property type="component" value="Unassembled WGS sequence"/>
</dbReference>
<organism evidence="2 3">
    <name type="scientific">Fimbriiglobus ruber</name>
    <dbReference type="NCBI Taxonomy" id="1908690"/>
    <lineage>
        <taxon>Bacteria</taxon>
        <taxon>Pseudomonadati</taxon>
        <taxon>Planctomycetota</taxon>
        <taxon>Planctomycetia</taxon>
        <taxon>Gemmatales</taxon>
        <taxon>Gemmataceae</taxon>
        <taxon>Fimbriiglobus</taxon>
    </lineage>
</organism>
<accession>A0A225DHZ6</accession>
<proteinExistence type="predicted"/>
<feature type="region of interest" description="Disordered" evidence="1">
    <location>
        <begin position="100"/>
        <end position="119"/>
    </location>
</feature>
<dbReference type="AlphaFoldDB" id="A0A225DHZ6"/>